<evidence type="ECO:0000256" key="2">
    <source>
        <dbReference type="ARBA" id="ARBA00001922"/>
    </source>
</evidence>
<sequence length="619" mass="68499">MNMENEKLFAVFPPVSTQEWMDKINADLKGADFEKKLVWKTTEGFKVNPFYRREDIADLKSKDTLPGEFPYIRGIKASNEWYVRQDLSITDLTEANAKMKKAIACGATSFGLHLKHAHISKESLLTLLDGIDVTVVELNFYSCRSVVVKLAGMVVETLSEKTKDLDKCVGSIGFEVFKKQMLKGVATDEWIRIAQDLIVATAPLKQYTCINIKGVDMANAGAYIHQELGYSLAAGADVIVTLVEQCGLSVDEVARKIRFDLGIGSNYFMEIAKFRAARWLWALIAKNNGASDQTSRLIINAETNRWNKTVYDAYVNLLRTQTEAMSAAIAGVHSLNVLPFDIVYKDADEFSERIARNQQLLLKEESHFDKVVDPSGGSYYIEHLTDAIAHQAWKLFLEVEDNGGFAAMADKGIIQEAINKSNTERHKAVATRREALLGTNIFPNFNETANDRLATSDGRHSCGCEKMASVTPLDLSRGASDFETLRLSTEAATKRPKVFMLTIGNLAMRLARSQFSSNFFACAGYEVIDNLGFKTVQEGVDAAMAAGADIITLCSSDDEYAEFGPQAFDIIAGRVPLVIAGAPACMEELQAKGIEHFIHVKVNVLETLTKFQQLLNIKG</sequence>
<dbReference type="OrthoDB" id="9762378at2"/>
<dbReference type="STRING" id="36874.HQ34_09990"/>
<dbReference type="NCBIfam" id="TIGR00642">
    <property type="entry name" value="mmCoA_mut_beta"/>
    <property type="match status" value="1"/>
</dbReference>
<dbReference type="AlphaFoldDB" id="A0A0A2F431"/>
<evidence type="ECO:0000259" key="10">
    <source>
        <dbReference type="Pfam" id="PF01642"/>
    </source>
</evidence>
<evidence type="ECO:0000256" key="5">
    <source>
        <dbReference type="ARBA" id="ARBA00011870"/>
    </source>
</evidence>
<evidence type="ECO:0000256" key="4">
    <source>
        <dbReference type="ARBA" id="ARBA00008465"/>
    </source>
</evidence>
<organism evidence="11 12">
    <name type="scientific">Porphyromonas cangingivalis</name>
    <dbReference type="NCBI Taxonomy" id="36874"/>
    <lineage>
        <taxon>Bacteria</taxon>
        <taxon>Pseudomonadati</taxon>
        <taxon>Bacteroidota</taxon>
        <taxon>Bacteroidia</taxon>
        <taxon>Bacteroidales</taxon>
        <taxon>Porphyromonadaceae</taxon>
        <taxon>Porphyromonas</taxon>
    </lineage>
</organism>
<dbReference type="PANTHER" id="PTHR48101">
    <property type="entry name" value="METHYLMALONYL-COA MUTASE, MITOCHONDRIAL-RELATED"/>
    <property type="match status" value="1"/>
</dbReference>
<comment type="catalytic activity">
    <reaction evidence="1">
        <text>(R)-methylmalonyl-CoA = succinyl-CoA</text>
        <dbReference type="Rhea" id="RHEA:22888"/>
        <dbReference type="ChEBI" id="CHEBI:57292"/>
        <dbReference type="ChEBI" id="CHEBI:57326"/>
        <dbReference type="EC" id="5.4.99.2"/>
    </reaction>
</comment>
<dbReference type="GO" id="GO:0031419">
    <property type="term" value="F:cobalamin binding"/>
    <property type="evidence" value="ECO:0007669"/>
    <property type="project" value="UniProtKB-KW"/>
</dbReference>
<dbReference type="InterPro" id="IPR058549">
    <property type="entry name" value="MeMalonylCoA_mutase_a/b_site"/>
</dbReference>
<dbReference type="Proteomes" id="UP000030125">
    <property type="component" value="Unassembled WGS sequence"/>
</dbReference>
<dbReference type="InterPro" id="IPR006099">
    <property type="entry name" value="MeMalonylCoA_mutase_a/b_cat"/>
</dbReference>
<dbReference type="InterPro" id="IPR036724">
    <property type="entry name" value="Cobalamin-bd_sf"/>
</dbReference>
<evidence type="ECO:0000256" key="3">
    <source>
        <dbReference type="ARBA" id="ARBA00005146"/>
    </source>
</evidence>
<accession>A0A0A2F431</accession>
<evidence type="ECO:0000256" key="1">
    <source>
        <dbReference type="ARBA" id="ARBA00000290"/>
    </source>
</evidence>
<protein>
    <recommendedName>
        <fullName evidence="9">Methylmalonyl-CoA mutase small subunit</fullName>
        <ecNumber evidence="9">5.4.99.2</ecNumber>
    </recommendedName>
</protein>
<comment type="caution">
    <text evidence="11">The sequence shown here is derived from an EMBL/GenBank/DDBJ whole genome shotgun (WGS) entry which is preliminary data.</text>
</comment>
<comment type="similarity">
    <text evidence="4">Belongs to the methylmalonyl-CoA mutase family.</text>
</comment>
<name>A0A0A2F431_PORCN</name>
<proteinExistence type="inferred from homology"/>
<dbReference type="SUPFAM" id="SSF51703">
    <property type="entry name" value="Cobalamin (vitamin B12)-dependent enzymes"/>
    <property type="match status" value="1"/>
</dbReference>
<evidence type="ECO:0000256" key="7">
    <source>
        <dbReference type="ARBA" id="ARBA00023235"/>
    </source>
</evidence>
<dbReference type="InterPro" id="IPR004608">
    <property type="entry name" value="MMCoA_mutase_b"/>
</dbReference>
<dbReference type="PROSITE" id="PS00544">
    <property type="entry name" value="METMALONYL_COA_MUTASE"/>
    <property type="match status" value="1"/>
</dbReference>
<evidence type="ECO:0000313" key="12">
    <source>
        <dbReference type="Proteomes" id="UP000030125"/>
    </source>
</evidence>
<dbReference type="Gene3D" id="3.40.50.280">
    <property type="entry name" value="Cobalamin-binding domain"/>
    <property type="match status" value="1"/>
</dbReference>
<dbReference type="GO" id="GO:0004494">
    <property type="term" value="F:methylmalonyl-CoA mutase activity"/>
    <property type="evidence" value="ECO:0007669"/>
    <property type="project" value="UniProtKB-UniRule"/>
</dbReference>
<dbReference type="CDD" id="cd03677">
    <property type="entry name" value="MM_CoA_mutase_beta"/>
    <property type="match status" value="1"/>
</dbReference>
<dbReference type="Gene3D" id="3.20.20.240">
    <property type="entry name" value="Methylmalonyl-CoA mutase"/>
    <property type="match status" value="1"/>
</dbReference>
<keyword evidence="8" id="KW-0170">Cobalt</keyword>
<dbReference type="eggNOG" id="COG1884">
    <property type="taxonomic scope" value="Bacteria"/>
</dbReference>
<dbReference type="EC" id="5.4.99.2" evidence="9"/>
<dbReference type="EMBL" id="JQJD01000001">
    <property type="protein sequence ID" value="KGN83224.1"/>
    <property type="molecule type" value="Genomic_DNA"/>
</dbReference>
<evidence type="ECO:0000256" key="9">
    <source>
        <dbReference type="NCBIfam" id="TIGR00642"/>
    </source>
</evidence>
<dbReference type="InterPro" id="IPR016176">
    <property type="entry name" value="Cbl-dep_enz_cat"/>
</dbReference>
<feature type="domain" description="Methylmalonyl-CoA mutase alpha/beta chain catalytic" evidence="10">
    <location>
        <begin position="122"/>
        <end position="450"/>
    </location>
</feature>
<feature type="domain" description="Methylmalonyl-CoA mutase alpha/beta chain catalytic" evidence="10">
    <location>
        <begin position="40"/>
        <end position="114"/>
    </location>
</feature>
<evidence type="ECO:0000256" key="6">
    <source>
        <dbReference type="ARBA" id="ARBA00022628"/>
    </source>
</evidence>
<comment type="pathway">
    <text evidence="3">Metabolic intermediate metabolism; propanoyl-CoA degradation; succinyl-CoA from propanoyl-CoA: step 3/3.</text>
</comment>
<gene>
    <name evidence="11" type="ORF">HQ35_00165</name>
</gene>
<keyword evidence="6" id="KW-0846">Cobalamin</keyword>
<keyword evidence="7" id="KW-0413">Isomerase</keyword>
<reference evidence="11 12" key="1">
    <citation type="submission" date="2014-08" db="EMBL/GenBank/DDBJ databases">
        <title>Porphyromonas cangingivalis strain:COT-109_OH1386 Genome sequencing.</title>
        <authorList>
            <person name="Wallis C."/>
            <person name="Deusch O."/>
            <person name="O'Flynn C."/>
            <person name="Davis I."/>
            <person name="Jospin G."/>
            <person name="Darling A.E."/>
            <person name="Coil D.A."/>
            <person name="Alexiev A."/>
            <person name="Horsfall A."/>
            <person name="Kirkwood N."/>
            <person name="Harris S."/>
            <person name="Eisen J.A."/>
        </authorList>
    </citation>
    <scope>NUCLEOTIDE SEQUENCE [LARGE SCALE GENOMIC DNA]</scope>
    <source>
        <strain evidence="12">COT-109 OH1386</strain>
    </source>
</reference>
<dbReference type="GO" id="GO:0046872">
    <property type="term" value="F:metal ion binding"/>
    <property type="evidence" value="ECO:0007669"/>
    <property type="project" value="InterPro"/>
</dbReference>
<dbReference type="PANTHER" id="PTHR48101:SF1">
    <property type="entry name" value="METHYLMALONYL-COA MUTASE, LARGE SUBUNIT"/>
    <property type="match status" value="1"/>
</dbReference>
<comment type="cofactor">
    <cofactor evidence="2">
        <name>adenosylcob(III)alamin</name>
        <dbReference type="ChEBI" id="CHEBI:18408"/>
    </cofactor>
</comment>
<dbReference type="SUPFAM" id="SSF52242">
    <property type="entry name" value="Cobalamin (vitamin B12)-binding domain"/>
    <property type="match status" value="1"/>
</dbReference>
<evidence type="ECO:0000313" key="11">
    <source>
        <dbReference type="EMBL" id="KGN83224.1"/>
    </source>
</evidence>
<comment type="subunit">
    <text evidence="5">Heterodimer of an alpha and a beta chain.</text>
</comment>
<dbReference type="UniPathway" id="UPA00945">
    <property type="reaction ID" value="UER00910"/>
</dbReference>
<evidence type="ECO:0000256" key="8">
    <source>
        <dbReference type="ARBA" id="ARBA00023285"/>
    </source>
</evidence>
<dbReference type="Pfam" id="PF01642">
    <property type="entry name" value="MM_CoA_mutase"/>
    <property type="match status" value="2"/>
</dbReference>
<dbReference type="GO" id="GO:0019652">
    <property type="term" value="P:lactate fermentation to propionate and acetate"/>
    <property type="evidence" value="ECO:0007669"/>
    <property type="project" value="InterPro"/>
</dbReference>
<dbReference type="RefSeq" id="WP_036849791.1">
    <property type="nucleotide sequence ID" value="NZ_JQJD01000001.1"/>
</dbReference>
<keyword evidence="12" id="KW-1185">Reference proteome</keyword>